<evidence type="ECO:0000256" key="1">
    <source>
        <dbReference type="SAM" id="Coils"/>
    </source>
</evidence>
<dbReference type="Pfam" id="PF01527">
    <property type="entry name" value="HTH_Tnp_1"/>
    <property type="match status" value="1"/>
</dbReference>
<feature type="domain" description="HTH-like" evidence="3">
    <location>
        <begin position="152"/>
        <end position="205"/>
    </location>
</feature>
<dbReference type="OrthoDB" id="9781005at2"/>
<dbReference type="InterPro" id="IPR009057">
    <property type="entry name" value="Homeodomain-like_sf"/>
</dbReference>
<dbReference type="Pfam" id="PF13276">
    <property type="entry name" value="HTH_21"/>
    <property type="match status" value="1"/>
</dbReference>
<dbReference type="EMBL" id="RBAH01000004">
    <property type="protein sequence ID" value="RKN85586.1"/>
    <property type="molecule type" value="Genomic_DNA"/>
</dbReference>
<evidence type="ECO:0000313" key="5">
    <source>
        <dbReference type="Proteomes" id="UP000282311"/>
    </source>
</evidence>
<sequence length="222" mass="26192">MGEQRRRYNEEFKQQTVKYMQDQVKSLPEIADELNIPLNTLYQWKAKYRKFENKSVPGAERIRELEQLLKEKELEVTAKDQQLAEVEEQLAIVKKDSAHLQQTKEVRFQFIEAHRSEFRVEKMCEVFAVSRSGYYKWIQSKANENSYKKRRALLLARITRLFLDSNKRYGSPRLTKLLQQEGWTVSERLVGKLMRESGLHSSLKNRVTATDSNHDRPAPPTC</sequence>
<accession>A0A3B0CP94</accession>
<dbReference type="InterPro" id="IPR025948">
    <property type="entry name" value="HTH-like_dom"/>
</dbReference>
<gene>
    <name evidence="4" type="ORF">D7M11_07830</name>
</gene>
<keyword evidence="1" id="KW-0175">Coiled coil</keyword>
<dbReference type="Gene3D" id="1.10.10.60">
    <property type="entry name" value="Homeodomain-like"/>
    <property type="match status" value="1"/>
</dbReference>
<feature type="coiled-coil region" evidence="1">
    <location>
        <begin position="62"/>
        <end position="103"/>
    </location>
</feature>
<dbReference type="GO" id="GO:0004803">
    <property type="term" value="F:transposase activity"/>
    <property type="evidence" value="ECO:0007669"/>
    <property type="project" value="InterPro"/>
</dbReference>
<organism evidence="4 5">
    <name type="scientific">Paenibacillus ginsengarvi</name>
    <dbReference type="NCBI Taxonomy" id="400777"/>
    <lineage>
        <taxon>Bacteria</taxon>
        <taxon>Bacillati</taxon>
        <taxon>Bacillota</taxon>
        <taxon>Bacilli</taxon>
        <taxon>Bacillales</taxon>
        <taxon>Paenibacillaceae</taxon>
        <taxon>Paenibacillus</taxon>
    </lineage>
</organism>
<feature type="compositionally biased region" description="Basic and acidic residues" evidence="2">
    <location>
        <begin position="212"/>
        <end position="222"/>
    </location>
</feature>
<dbReference type="PANTHER" id="PTHR46889:SF4">
    <property type="entry name" value="TRANSPOSASE INSO FOR INSERTION SEQUENCE ELEMENT IS911B-RELATED"/>
    <property type="match status" value="1"/>
</dbReference>
<dbReference type="Proteomes" id="UP000282311">
    <property type="component" value="Unassembled WGS sequence"/>
</dbReference>
<dbReference type="GO" id="GO:0003677">
    <property type="term" value="F:DNA binding"/>
    <property type="evidence" value="ECO:0007669"/>
    <property type="project" value="InterPro"/>
</dbReference>
<dbReference type="InterPro" id="IPR050900">
    <property type="entry name" value="Transposase_IS3/IS150/IS904"/>
</dbReference>
<dbReference type="GO" id="GO:0006313">
    <property type="term" value="P:DNA transposition"/>
    <property type="evidence" value="ECO:0007669"/>
    <property type="project" value="InterPro"/>
</dbReference>
<protein>
    <recommendedName>
        <fullName evidence="3">HTH-like domain-containing protein</fullName>
    </recommendedName>
</protein>
<reference evidence="4 5" key="1">
    <citation type="journal article" date="2007" name="Int. J. Syst. Evol. Microbiol.">
        <title>Paenibacillus ginsengarvi sp. nov., isolated from soil from ginseng cultivation.</title>
        <authorList>
            <person name="Yoon M.H."/>
            <person name="Ten L.N."/>
            <person name="Im W.T."/>
        </authorList>
    </citation>
    <scope>NUCLEOTIDE SEQUENCE [LARGE SCALE GENOMIC DNA]</scope>
    <source>
        <strain evidence="4 5">KCTC 13059</strain>
    </source>
</reference>
<keyword evidence="5" id="KW-1185">Reference proteome</keyword>
<feature type="compositionally biased region" description="Polar residues" evidence="2">
    <location>
        <begin position="202"/>
        <end position="211"/>
    </location>
</feature>
<evidence type="ECO:0000256" key="2">
    <source>
        <dbReference type="SAM" id="MobiDB-lite"/>
    </source>
</evidence>
<feature type="region of interest" description="Disordered" evidence="2">
    <location>
        <begin position="202"/>
        <end position="222"/>
    </location>
</feature>
<comment type="caution">
    <text evidence="4">The sequence shown here is derived from an EMBL/GenBank/DDBJ whole genome shotgun (WGS) entry which is preliminary data.</text>
</comment>
<dbReference type="RefSeq" id="WP_120746608.1">
    <property type="nucleotide sequence ID" value="NZ_RBAH01000004.1"/>
</dbReference>
<dbReference type="InterPro" id="IPR002514">
    <property type="entry name" value="Transposase_8"/>
</dbReference>
<dbReference type="SUPFAM" id="SSF46689">
    <property type="entry name" value="Homeodomain-like"/>
    <property type="match status" value="1"/>
</dbReference>
<evidence type="ECO:0000259" key="3">
    <source>
        <dbReference type="Pfam" id="PF13276"/>
    </source>
</evidence>
<proteinExistence type="predicted"/>
<dbReference type="PANTHER" id="PTHR46889">
    <property type="entry name" value="TRANSPOSASE INSF FOR INSERTION SEQUENCE IS3B-RELATED"/>
    <property type="match status" value="1"/>
</dbReference>
<dbReference type="AlphaFoldDB" id="A0A3B0CP94"/>
<name>A0A3B0CP94_9BACL</name>
<evidence type="ECO:0000313" key="4">
    <source>
        <dbReference type="EMBL" id="RKN85586.1"/>
    </source>
</evidence>